<dbReference type="Pfam" id="PF00149">
    <property type="entry name" value="Metallophos"/>
    <property type="match status" value="1"/>
</dbReference>
<feature type="domain" description="Serine/threonine specific protein phosphatases" evidence="7">
    <location>
        <begin position="1"/>
        <end position="213"/>
    </location>
</feature>
<accession>A0A9E7HDI6</accession>
<dbReference type="PANTHER" id="PTHR45619">
    <property type="entry name" value="SERINE/THREONINE-PROTEIN PHOSPHATASE PP2A-RELATED"/>
    <property type="match status" value="1"/>
</dbReference>
<dbReference type="EMBL" id="CP097510">
    <property type="protein sequence ID" value="URE31231.1"/>
    <property type="molecule type" value="Genomic_DNA"/>
</dbReference>
<gene>
    <name evidence="8" type="ORF">MUK42_33810</name>
</gene>
<reference evidence="8" key="1">
    <citation type="submission" date="2022-05" db="EMBL/GenBank/DDBJ databases">
        <title>The Musa troglodytarum L. genome provides insights into the mechanism of non-climacteric behaviour and enrichment of carotenoids.</title>
        <authorList>
            <person name="Wang J."/>
        </authorList>
    </citation>
    <scope>NUCLEOTIDE SEQUENCE</scope>
    <source>
        <tissue evidence="8">Leaf</tissue>
    </source>
</reference>
<dbReference type="SUPFAM" id="SSF56300">
    <property type="entry name" value="Metallo-dependent phosphatases"/>
    <property type="match status" value="1"/>
</dbReference>
<dbReference type="GO" id="GO:0004722">
    <property type="term" value="F:protein serine/threonine phosphatase activity"/>
    <property type="evidence" value="ECO:0007669"/>
    <property type="project" value="UniProtKB-EC"/>
</dbReference>
<keyword evidence="3" id="KW-0378">Hydrolase</keyword>
<evidence type="ECO:0000256" key="6">
    <source>
        <dbReference type="SAM" id="MobiDB-lite"/>
    </source>
</evidence>
<dbReference type="SMART" id="SM00156">
    <property type="entry name" value="PP2Ac"/>
    <property type="match status" value="1"/>
</dbReference>
<evidence type="ECO:0000313" key="9">
    <source>
        <dbReference type="Proteomes" id="UP001055439"/>
    </source>
</evidence>
<feature type="compositionally biased region" description="Low complexity" evidence="6">
    <location>
        <begin position="208"/>
        <end position="224"/>
    </location>
</feature>
<sequence>VKEILIEESNVQPVSGPVTVCGDIHGQFHDLMKLFQTGDRGYNSLEVFTILLLLKARYSANTTLLCGNHESRQLTQAHGLYDKCWRMYGNANAWRNCTDVFDYLTLSANHKWICKQGPFCDLMWSDPEEINKWAPQGAGWLFGSRVQQRHEPEPIRCATKEFGLQLFLAMHVLTMPFSCHSKAKGTTSPRLKLFGFCVCNNDNPGDGRAAAGSPSSAASASASSGTGGGDGRKYECQYCCREFANYQALGGH</sequence>
<dbReference type="PRINTS" id="PR00114">
    <property type="entry name" value="STPHPHTASE"/>
</dbReference>
<evidence type="ECO:0000256" key="5">
    <source>
        <dbReference type="ARBA" id="ARBA00034714"/>
    </source>
</evidence>
<dbReference type="InterPro" id="IPR006186">
    <property type="entry name" value="Ser/Thr-sp_prot-phosphatase"/>
</dbReference>
<protein>
    <recommendedName>
        <fullName evidence="1">protein-serine/threonine phosphatase</fullName>
        <ecNumber evidence="1">3.1.3.16</ecNumber>
    </recommendedName>
</protein>
<evidence type="ECO:0000256" key="3">
    <source>
        <dbReference type="ARBA" id="ARBA00022801"/>
    </source>
</evidence>
<dbReference type="Proteomes" id="UP001055439">
    <property type="component" value="Chromosome 8"/>
</dbReference>
<dbReference type="GO" id="GO:0046872">
    <property type="term" value="F:metal ion binding"/>
    <property type="evidence" value="ECO:0007669"/>
    <property type="project" value="UniProtKB-KW"/>
</dbReference>
<dbReference type="InterPro" id="IPR029052">
    <property type="entry name" value="Metallo-depent_PP-like"/>
</dbReference>
<dbReference type="Gene3D" id="3.60.21.10">
    <property type="match status" value="1"/>
</dbReference>
<keyword evidence="4" id="KW-0464">Manganese</keyword>
<evidence type="ECO:0000259" key="7">
    <source>
        <dbReference type="SMART" id="SM00156"/>
    </source>
</evidence>
<evidence type="ECO:0000313" key="8">
    <source>
        <dbReference type="EMBL" id="URE31231.1"/>
    </source>
</evidence>
<feature type="non-terminal residue" evidence="8">
    <location>
        <position position="1"/>
    </location>
</feature>
<feature type="region of interest" description="Disordered" evidence="6">
    <location>
        <begin position="208"/>
        <end position="231"/>
    </location>
</feature>
<dbReference type="InterPro" id="IPR047129">
    <property type="entry name" value="PPA2-like"/>
</dbReference>
<organism evidence="8 9">
    <name type="scientific">Musa troglodytarum</name>
    <name type="common">fe'i banana</name>
    <dbReference type="NCBI Taxonomy" id="320322"/>
    <lineage>
        <taxon>Eukaryota</taxon>
        <taxon>Viridiplantae</taxon>
        <taxon>Streptophyta</taxon>
        <taxon>Embryophyta</taxon>
        <taxon>Tracheophyta</taxon>
        <taxon>Spermatophyta</taxon>
        <taxon>Magnoliopsida</taxon>
        <taxon>Liliopsida</taxon>
        <taxon>Zingiberales</taxon>
        <taxon>Musaceae</taxon>
        <taxon>Musa</taxon>
    </lineage>
</organism>
<name>A0A9E7HDI6_9LILI</name>
<dbReference type="EC" id="3.1.3.16" evidence="1"/>
<proteinExistence type="inferred from homology"/>
<evidence type="ECO:0000256" key="2">
    <source>
        <dbReference type="ARBA" id="ARBA00022723"/>
    </source>
</evidence>
<evidence type="ECO:0000256" key="4">
    <source>
        <dbReference type="ARBA" id="ARBA00023211"/>
    </source>
</evidence>
<comment type="similarity">
    <text evidence="5">Belongs to the PPP phosphatase family. PP-2A subfamily.</text>
</comment>
<dbReference type="AlphaFoldDB" id="A0A9E7HDI6"/>
<dbReference type="InterPro" id="IPR004843">
    <property type="entry name" value="Calcineurin-like_PHP"/>
</dbReference>
<keyword evidence="2" id="KW-0479">Metal-binding</keyword>
<keyword evidence="9" id="KW-1185">Reference proteome</keyword>
<evidence type="ECO:0000256" key="1">
    <source>
        <dbReference type="ARBA" id="ARBA00013081"/>
    </source>
</evidence>